<protein>
    <submittedName>
        <fullName evidence="2">Uncharacterized protein</fullName>
    </submittedName>
</protein>
<keyword evidence="3" id="KW-1185">Reference proteome</keyword>
<dbReference type="RefSeq" id="WP_175469871.1">
    <property type="nucleotide sequence ID" value="NZ_FMUX01000012.1"/>
</dbReference>
<proteinExistence type="predicted"/>
<evidence type="ECO:0000313" key="2">
    <source>
        <dbReference type="EMBL" id="SCY58395.1"/>
    </source>
</evidence>
<feature type="compositionally biased region" description="Basic and acidic residues" evidence="1">
    <location>
        <begin position="1"/>
        <end position="11"/>
    </location>
</feature>
<feature type="region of interest" description="Disordered" evidence="1">
    <location>
        <begin position="1"/>
        <end position="20"/>
    </location>
</feature>
<accession>A0A1G5H3G5</accession>
<dbReference type="EMBL" id="FMUX01000012">
    <property type="protein sequence ID" value="SCY58395.1"/>
    <property type="molecule type" value="Genomic_DNA"/>
</dbReference>
<evidence type="ECO:0000256" key="1">
    <source>
        <dbReference type="SAM" id="MobiDB-lite"/>
    </source>
</evidence>
<organism evidence="2 3">
    <name type="scientific">Desulfoluna spongiiphila</name>
    <dbReference type="NCBI Taxonomy" id="419481"/>
    <lineage>
        <taxon>Bacteria</taxon>
        <taxon>Pseudomonadati</taxon>
        <taxon>Thermodesulfobacteriota</taxon>
        <taxon>Desulfobacteria</taxon>
        <taxon>Desulfobacterales</taxon>
        <taxon>Desulfolunaceae</taxon>
        <taxon>Desulfoluna</taxon>
    </lineage>
</organism>
<reference evidence="2 3" key="1">
    <citation type="submission" date="2016-10" db="EMBL/GenBank/DDBJ databases">
        <authorList>
            <person name="de Groot N.N."/>
        </authorList>
    </citation>
    <scope>NUCLEOTIDE SEQUENCE [LARGE SCALE GENOMIC DNA]</scope>
    <source>
        <strain evidence="2 3">AA1</strain>
    </source>
</reference>
<evidence type="ECO:0000313" key="3">
    <source>
        <dbReference type="Proteomes" id="UP000198870"/>
    </source>
</evidence>
<dbReference type="Proteomes" id="UP000198870">
    <property type="component" value="Unassembled WGS sequence"/>
</dbReference>
<name>A0A1G5H3G5_9BACT</name>
<sequence length="45" mass="5063">MKFTETEHNYIETDEEREEGHIDVRTPNLECEGPLGCDLGIDVAG</sequence>
<gene>
    <name evidence="2" type="ORF">SAMN05216233_112109</name>
</gene>
<dbReference type="AlphaFoldDB" id="A0A1G5H3G5"/>